<proteinExistence type="predicted"/>
<feature type="domain" description="Glyoxalase-like" evidence="1">
    <location>
        <begin position="8"/>
        <end position="118"/>
    </location>
</feature>
<organism evidence="2 3">
    <name type="scientific">Galactobacter caseinivorans</name>
    <dbReference type="NCBI Taxonomy" id="2676123"/>
    <lineage>
        <taxon>Bacteria</taxon>
        <taxon>Bacillati</taxon>
        <taxon>Actinomycetota</taxon>
        <taxon>Actinomycetes</taxon>
        <taxon>Micrococcales</taxon>
        <taxon>Micrococcaceae</taxon>
        <taxon>Galactobacter</taxon>
    </lineage>
</organism>
<dbReference type="EMBL" id="QQXL01000003">
    <property type="protein sequence ID" value="RKW70580.1"/>
    <property type="molecule type" value="Genomic_DNA"/>
</dbReference>
<dbReference type="AlphaFoldDB" id="A0A496PJI2"/>
<dbReference type="InterPro" id="IPR041581">
    <property type="entry name" value="Glyoxalase_6"/>
</dbReference>
<dbReference type="Proteomes" id="UP000273119">
    <property type="component" value="Unassembled WGS sequence"/>
</dbReference>
<name>A0A496PJI2_9MICC</name>
<dbReference type="InterPro" id="IPR029068">
    <property type="entry name" value="Glyas_Bleomycin-R_OHBP_Dase"/>
</dbReference>
<protein>
    <submittedName>
        <fullName evidence="2">VOC family protein</fullName>
    </submittedName>
</protein>
<evidence type="ECO:0000313" key="3">
    <source>
        <dbReference type="Proteomes" id="UP000273119"/>
    </source>
</evidence>
<dbReference type="PANTHER" id="PTHR35908">
    <property type="entry name" value="HYPOTHETICAL FUSION PROTEIN"/>
    <property type="match status" value="1"/>
</dbReference>
<sequence>MIGTWQALVIDCEEPAQLAGFYQELLGMVTVQSDEDGSWVSIGDAADRPAIAFQRVPDYQPPEWPGQVTPQQAHLDVKVPDLDVGETEVLAIGAVLTGQGGRNFRVYLDPQGHPFCLVSW</sequence>
<dbReference type="RefSeq" id="WP_121484604.1">
    <property type="nucleotide sequence ID" value="NZ_QQXL01000003.1"/>
</dbReference>
<dbReference type="CDD" id="cd06587">
    <property type="entry name" value="VOC"/>
    <property type="match status" value="1"/>
</dbReference>
<dbReference type="SUPFAM" id="SSF54593">
    <property type="entry name" value="Glyoxalase/Bleomycin resistance protein/Dihydroxybiphenyl dioxygenase"/>
    <property type="match status" value="1"/>
</dbReference>
<evidence type="ECO:0000259" key="1">
    <source>
        <dbReference type="Pfam" id="PF18029"/>
    </source>
</evidence>
<dbReference type="PANTHER" id="PTHR35908:SF1">
    <property type="entry name" value="CONSERVED PROTEIN"/>
    <property type="match status" value="1"/>
</dbReference>
<evidence type="ECO:0000313" key="2">
    <source>
        <dbReference type="EMBL" id="RKW70580.1"/>
    </source>
</evidence>
<dbReference type="Pfam" id="PF18029">
    <property type="entry name" value="Glyoxalase_6"/>
    <property type="match status" value="1"/>
</dbReference>
<accession>A0A496PJI2</accession>
<keyword evidence="3" id="KW-1185">Reference proteome</keyword>
<gene>
    <name evidence="2" type="ORF">DWQ67_05485</name>
</gene>
<comment type="caution">
    <text evidence="2">The sequence shown here is derived from an EMBL/GenBank/DDBJ whole genome shotgun (WGS) entry which is preliminary data.</text>
</comment>
<dbReference type="Gene3D" id="3.10.180.10">
    <property type="entry name" value="2,3-Dihydroxybiphenyl 1,2-Dioxygenase, domain 1"/>
    <property type="match status" value="1"/>
</dbReference>
<reference evidence="2 3" key="1">
    <citation type="submission" date="2018-07" db="EMBL/GenBank/DDBJ databases">
        <title>Arthrobacter sp. nov., isolated from raw cow's milk with high bacterial count.</title>
        <authorList>
            <person name="Hahne J."/>
            <person name="Isele D."/>
            <person name="Lipski A."/>
        </authorList>
    </citation>
    <scope>NUCLEOTIDE SEQUENCE [LARGE SCALE GENOMIC DNA]</scope>
    <source>
        <strain evidence="2 3">JZ R-183</strain>
    </source>
</reference>